<keyword evidence="2" id="KW-0472">Membrane</keyword>
<feature type="compositionally biased region" description="Pro residues" evidence="1">
    <location>
        <begin position="505"/>
        <end position="523"/>
    </location>
</feature>
<name>A0A058Z4F9_FONAL</name>
<dbReference type="AlphaFoldDB" id="A0A058Z4F9"/>
<feature type="compositionally biased region" description="Low complexity" evidence="1">
    <location>
        <begin position="538"/>
        <end position="562"/>
    </location>
</feature>
<protein>
    <submittedName>
        <fullName evidence="3">Uncharacterized protein</fullName>
    </submittedName>
</protein>
<feature type="compositionally biased region" description="Pro residues" evidence="1">
    <location>
        <begin position="71"/>
        <end position="80"/>
    </location>
</feature>
<organism evidence="3">
    <name type="scientific">Fonticula alba</name>
    <name type="common">Slime mold</name>
    <dbReference type="NCBI Taxonomy" id="691883"/>
    <lineage>
        <taxon>Eukaryota</taxon>
        <taxon>Rotosphaerida</taxon>
        <taxon>Fonticulaceae</taxon>
        <taxon>Fonticula</taxon>
    </lineage>
</organism>
<feature type="region of interest" description="Disordered" evidence="1">
    <location>
        <begin position="1"/>
        <end position="24"/>
    </location>
</feature>
<keyword evidence="2" id="KW-1133">Transmembrane helix</keyword>
<evidence type="ECO:0000256" key="2">
    <source>
        <dbReference type="SAM" id="Phobius"/>
    </source>
</evidence>
<dbReference type="EMBL" id="KB932207">
    <property type="protein sequence ID" value="KCV69174.1"/>
    <property type="molecule type" value="Genomic_DNA"/>
</dbReference>
<accession>A0A058Z4F9</accession>
<keyword evidence="4" id="KW-1185">Reference proteome</keyword>
<sequence length="630" mass="66104">MPRARLFPPGPGLPGAHAGHGGPSARRLRIRTSIWLRNNRRLLRLTIGVMAILAFVAALRLRGAGRSPLGRPMPSPPGMAPAPRVSAPEAPPPGRAPVEPVSSAGTRHLTYILHSLSTQCSAAVARCSDALGVLLFSDPSQPILVPAPAPDFLQNQVPGWAAAAHYTDIALRRLAEWPDLGALAAGVAGGSGLRPAEVRVWTSWQQEFRPQTHVLLDLAPVAAAGGGGGAAAAARPDWRLRMELSDDMLHGPQVIEVSEEWTEATPGSGPLGPAPSRVETLWQRSSVGGPAFRSRPVGFRLVLAPSPVRPGAGLAAGLPLAAELAHSLGRLLAAVPSSPECGPVLCPRPVLSMADLHECFQADNEAAVFHAANCLAIIIDSSILHQLPGDLFDRAADWTRHGRRFYLPVGRSMALSRAEQAGRRRQEAEQPTSPVLCPPGDIAPCPHTLLLRTRERLTLPLLAVCAFAREHAHVSRLRAVTDRPLPCRCFATSGRPTWGQVFPRSKPPPPPARSPGPPGPRRQPPGRLARGGVPGPVPAGDRPAHCSPGGAAAPPGGPAAHRAGGHRPGGRPAVGPLPPGRPVASRRPGRPGHGPAFGRHTATLALSPGAPAPGLPTGELLQHRRHRRLC</sequence>
<keyword evidence="2" id="KW-0812">Transmembrane</keyword>
<gene>
    <name evidence="3" type="ORF">H696_04587</name>
</gene>
<evidence type="ECO:0000313" key="4">
    <source>
        <dbReference type="Proteomes" id="UP000030693"/>
    </source>
</evidence>
<dbReference type="GeneID" id="20529312"/>
<dbReference type="RefSeq" id="XP_009496745.1">
    <property type="nucleotide sequence ID" value="XM_009498470.1"/>
</dbReference>
<feature type="region of interest" description="Disordered" evidence="1">
    <location>
        <begin position="67"/>
        <end position="100"/>
    </location>
</feature>
<dbReference type="Proteomes" id="UP000030693">
    <property type="component" value="Unassembled WGS sequence"/>
</dbReference>
<evidence type="ECO:0000256" key="1">
    <source>
        <dbReference type="SAM" id="MobiDB-lite"/>
    </source>
</evidence>
<feature type="region of interest" description="Disordered" evidence="1">
    <location>
        <begin position="496"/>
        <end position="630"/>
    </location>
</feature>
<evidence type="ECO:0000313" key="3">
    <source>
        <dbReference type="EMBL" id="KCV69174.1"/>
    </source>
</evidence>
<feature type="region of interest" description="Disordered" evidence="1">
    <location>
        <begin position="419"/>
        <end position="439"/>
    </location>
</feature>
<proteinExistence type="predicted"/>
<feature type="transmembrane region" description="Helical" evidence="2">
    <location>
        <begin position="42"/>
        <end position="61"/>
    </location>
</feature>
<reference evidence="3" key="1">
    <citation type="submission" date="2013-04" db="EMBL/GenBank/DDBJ databases">
        <title>The Genome Sequence of Fonticula alba ATCC 38817.</title>
        <authorList>
            <consortium name="The Broad Institute Genomics Platform"/>
            <person name="Russ C."/>
            <person name="Cuomo C."/>
            <person name="Burger G."/>
            <person name="Gray M.W."/>
            <person name="Holland P.W.H."/>
            <person name="King N."/>
            <person name="Lang F.B.F."/>
            <person name="Roger A.J."/>
            <person name="Ruiz-Trillo I."/>
            <person name="Brown M."/>
            <person name="Walker B."/>
            <person name="Young S."/>
            <person name="Zeng Q."/>
            <person name="Gargeya S."/>
            <person name="Fitzgerald M."/>
            <person name="Haas B."/>
            <person name="Abouelleil A."/>
            <person name="Allen A.W."/>
            <person name="Alvarado L."/>
            <person name="Arachchi H.M."/>
            <person name="Berlin A.M."/>
            <person name="Chapman S.B."/>
            <person name="Gainer-Dewar J."/>
            <person name="Goldberg J."/>
            <person name="Griggs A."/>
            <person name="Gujja S."/>
            <person name="Hansen M."/>
            <person name="Howarth C."/>
            <person name="Imamovic A."/>
            <person name="Ireland A."/>
            <person name="Larimer J."/>
            <person name="McCowan C."/>
            <person name="Murphy C."/>
            <person name="Pearson M."/>
            <person name="Poon T.W."/>
            <person name="Priest M."/>
            <person name="Roberts A."/>
            <person name="Saif S."/>
            <person name="Shea T."/>
            <person name="Sisk P."/>
            <person name="Sykes S."/>
            <person name="Wortman J."/>
            <person name="Nusbaum C."/>
            <person name="Birren B."/>
        </authorList>
    </citation>
    <scope>NUCLEOTIDE SEQUENCE [LARGE SCALE GENOMIC DNA]</scope>
    <source>
        <strain evidence="3">ATCC 38817</strain>
    </source>
</reference>